<evidence type="ECO:0000313" key="3">
    <source>
        <dbReference type="EMBL" id="OIO14000.1"/>
    </source>
</evidence>
<dbReference type="STRING" id="1805209.AUJ73_02785"/>
<dbReference type="SUPFAM" id="SSF53756">
    <property type="entry name" value="UDP-Glycosyltransferase/glycogen phosphorylase"/>
    <property type="match status" value="1"/>
</dbReference>
<protein>
    <recommendedName>
        <fullName evidence="5">Glycosyl transferase family 1 domain-containing protein</fullName>
    </recommendedName>
</protein>
<comment type="caution">
    <text evidence="3">The sequence shown here is derived from an EMBL/GenBank/DDBJ whole genome shotgun (WGS) entry which is preliminary data.</text>
</comment>
<dbReference type="Pfam" id="PF13439">
    <property type="entry name" value="Glyco_transf_4"/>
    <property type="match status" value="1"/>
</dbReference>
<dbReference type="Pfam" id="PF00534">
    <property type="entry name" value="Glycos_transf_1"/>
    <property type="match status" value="1"/>
</dbReference>
<organism evidence="3 4">
    <name type="scientific">Candidatus Gottesmanbacteria bacterium CG1_02_37_22</name>
    <dbReference type="NCBI Taxonomy" id="1805209"/>
    <lineage>
        <taxon>Bacteria</taxon>
        <taxon>Candidatus Gottesmaniibacteriota</taxon>
    </lineage>
</organism>
<dbReference type="InterPro" id="IPR050194">
    <property type="entry name" value="Glycosyltransferase_grp1"/>
</dbReference>
<dbReference type="InterPro" id="IPR001296">
    <property type="entry name" value="Glyco_trans_1"/>
</dbReference>
<reference evidence="3 4" key="1">
    <citation type="journal article" date="2016" name="Environ. Microbiol.">
        <title>Genomic resolution of a cold subsurface aquifer community provides metabolic insights for novel microbes adapted to high CO concentrations.</title>
        <authorList>
            <person name="Probst A.J."/>
            <person name="Castelle C.J."/>
            <person name="Singh A."/>
            <person name="Brown C.T."/>
            <person name="Anantharaman K."/>
            <person name="Sharon I."/>
            <person name="Hug L.A."/>
            <person name="Burstein D."/>
            <person name="Emerson J.B."/>
            <person name="Thomas B.C."/>
            <person name="Banfield J.F."/>
        </authorList>
    </citation>
    <scope>NUCLEOTIDE SEQUENCE [LARGE SCALE GENOMIC DNA]</scope>
    <source>
        <strain evidence="3">CG1_02_37_22</strain>
    </source>
</reference>
<feature type="domain" description="Glycosyl transferase family 1" evidence="1">
    <location>
        <begin position="193"/>
        <end position="379"/>
    </location>
</feature>
<evidence type="ECO:0000313" key="4">
    <source>
        <dbReference type="Proteomes" id="UP000183120"/>
    </source>
</evidence>
<feature type="domain" description="Glycosyltransferase subfamily 4-like N-terminal" evidence="2">
    <location>
        <begin position="18"/>
        <end position="184"/>
    </location>
</feature>
<dbReference type="InterPro" id="IPR028098">
    <property type="entry name" value="Glyco_trans_4-like_N"/>
</dbReference>
<dbReference type="AlphaFoldDB" id="A0A1J4TQQ3"/>
<dbReference type="GO" id="GO:0016757">
    <property type="term" value="F:glycosyltransferase activity"/>
    <property type="evidence" value="ECO:0007669"/>
    <property type="project" value="InterPro"/>
</dbReference>
<dbReference type="PANTHER" id="PTHR45947:SF3">
    <property type="entry name" value="SULFOQUINOVOSYL TRANSFERASE SQD2"/>
    <property type="match status" value="1"/>
</dbReference>
<dbReference type="EMBL" id="MNUY01000044">
    <property type="protein sequence ID" value="OIO14000.1"/>
    <property type="molecule type" value="Genomic_DNA"/>
</dbReference>
<dbReference type="PANTHER" id="PTHR45947">
    <property type="entry name" value="SULFOQUINOVOSYL TRANSFERASE SQD2"/>
    <property type="match status" value="1"/>
</dbReference>
<name>A0A1J4TQQ3_9BACT</name>
<gene>
    <name evidence="3" type="ORF">AUJ73_02785</name>
</gene>
<accession>A0A1J4TQQ3</accession>
<dbReference type="Gene3D" id="3.40.50.2000">
    <property type="entry name" value="Glycogen Phosphorylase B"/>
    <property type="match status" value="2"/>
</dbReference>
<proteinExistence type="predicted"/>
<evidence type="ECO:0000259" key="2">
    <source>
        <dbReference type="Pfam" id="PF13439"/>
    </source>
</evidence>
<evidence type="ECO:0008006" key="5">
    <source>
        <dbReference type="Google" id="ProtNLM"/>
    </source>
</evidence>
<dbReference type="Proteomes" id="UP000183120">
    <property type="component" value="Unassembled WGS sequence"/>
</dbReference>
<evidence type="ECO:0000259" key="1">
    <source>
        <dbReference type="Pfam" id="PF00534"/>
    </source>
</evidence>
<sequence>MISYWSCPLTRVGVLSAGGMSIYILNFVNKLGEMGHIIDIYARSHKEEDESIVKVHKNVRIIHLCSASKDLYKDTHEFSQKLYSFIRKNSLKYDIIHSHYFYSALVGLNLKGKIQIPIVHTFHSLAIAKRKLGGVNDQKRIAKEKFIVKEVDGLIVSTTLEKNDLLEDYHAEAKKIAIVSPGVNQKVFREIRKDKARKKLGFPDRCKFLLFVGRIDPIKSIETLILALDILIRKYKSKEKHNYKSDKLQVVLIGGDVTSRAFRKNKEVQRIMSLIEEKNLECCVKFIGSKPHNELPYYYSAADVVVLPSVYESFGLVILEAMACGSLVVASRVGGLKYLIKDKENGLLFESGNSLELSEKIWIGLHNRYLRNQLKNNAGKYSHTLNWDKQAKILLQAYSSFVPLSGASAVA</sequence>